<gene>
    <name evidence="7" type="ORF">METZ01_LOCUS81263</name>
</gene>
<reference evidence="7" key="1">
    <citation type="submission" date="2018-05" db="EMBL/GenBank/DDBJ databases">
        <authorList>
            <person name="Lanie J.A."/>
            <person name="Ng W.-L."/>
            <person name="Kazmierczak K.M."/>
            <person name="Andrzejewski T.M."/>
            <person name="Davidsen T.M."/>
            <person name="Wayne K.J."/>
            <person name="Tettelin H."/>
            <person name="Glass J.I."/>
            <person name="Rusch D."/>
            <person name="Podicherti R."/>
            <person name="Tsui H.-C.T."/>
            <person name="Winkler M.E."/>
        </authorList>
    </citation>
    <scope>NUCLEOTIDE SEQUENCE</scope>
</reference>
<evidence type="ECO:0000256" key="2">
    <source>
        <dbReference type="ARBA" id="ARBA00022617"/>
    </source>
</evidence>
<dbReference type="GO" id="GO:0009055">
    <property type="term" value="F:electron transfer activity"/>
    <property type="evidence" value="ECO:0007669"/>
    <property type="project" value="InterPro"/>
</dbReference>
<dbReference type="GO" id="GO:0020037">
    <property type="term" value="F:heme binding"/>
    <property type="evidence" value="ECO:0007669"/>
    <property type="project" value="InterPro"/>
</dbReference>
<name>A0A381UJU2_9ZZZZ</name>
<dbReference type="AlphaFoldDB" id="A0A381UJU2"/>
<protein>
    <recommendedName>
        <fullName evidence="6">Cytochrome c domain-containing protein</fullName>
    </recommendedName>
</protein>
<dbReference type="GO" id="GO:0046872">
    <property type="term" value="F:metal ion binding"/>
    <property type="evidence" value="ECO:0007669"/>
    <property type="project" value="UniProtKB-KW"/>
</dbReference>
<proteinExistence type="predicted"/>
<dbReference type="SUPFAM" id="SSF46626">
    <property type="entry name" value="Cytochrome c"/>
    <property type="match status" value="1"/>
</dbReference>
<feature type="domain" description="Cytochrome c" evidence="6">
    <location>
        <begin position="29"/>
        <end position="130"/>
    </location>
</feature>
<keyword evidence="5" id="KW-0408">Iron</keyword>
<dbReference type="PRINTS" id="PR00604">
    <property type="entry name" value="CYTCHRMECIAB"/>
</dbReference>
<dbReference type="InterPro" id="IPR009056">
    <property type="entry name" value="Cyt_c-like_dom"/>
</dbReference>
<keyword evidence="3" id="KW-0479">Metal-binding</keyword>
<keyword evidence="2" id="KW-0349">Heme</keyword>
<evidence type="ECO:0000259" key="6">
    <source>
        <dbReference type="PROSITE" id="PS51007"/>
    </source>
</evidence>
<evidence type="ECO:0000256" key="1">
    <source>
        <dbReference type="ARBA" id="ARBA00022448"/>
    </source>
</evidence>
<organism evidence="7">
    <name type="scientific">marine metagenome</name>
    <dbReference type="NCBI Taxonomy" id="408172"/>
    <lineage>
        <taxon>unclassified sequences</taxon>
        <taxon>metagenomes</taxon>
        <taxon>ecological metagenomes</taxon>
    </lineage>
</organism>
<dbReference type="PROSITE" id="PS51007">
    <property type="entry name" value="CYTC"/>
    <property type="match status" value="1"/>
</dbReference>
<accession>A0A381UJU2</accession>
<dbReference type="Gene3D" id="1.10.760.10">
    <property type="entry name" value="Cytochrome c-like domain"/>
    <property type="match status" value="1"/>
</dbReference>
<sequence length="265" mass="30273">MIKGLTLLFFCIISASVHAAPTVEELEKADYLSGKNVFQQRCSACHTLAENSANLIGPNLWHIFNRGVGDDINFRYSDSMSSSDLIWDKELIYKFLRGPQTLFPDSNMIIPEPVPEELLTDMIAFMMIETDAPYKPNIERIFIAETIDKSLPISARFPSFWNHLMFNTTHYRLITNNNEIEFDAYFNTDGSVSTNLKDTFGFWHVTNKDMFCYAIHRLPFAISEFVECFPIGAMAIPRFAKELWRSKPKEGVILHGGILPGRPTE</sequence>
<dbReference type="PANTHER" id="PTHR11961">
    <property type="entry name" value="CYTOCHROME C"/>
    <property type="match status" value="1"/>
</dbReference>
<evidence type="ECO:0000256" key="3">
    <source>
        <dbReference type="ARBA" id="ARBA00022723"/>
    </source>
</evidence>
<keyword evidence="4" id="KW-0249">Electron transport</keyword>
<keyword evidence="1" id="KW-0813">Transport</keyword>
<evidence type="ECO:0000313" key="7">
    <source>
        <dbReference type="EMBL" id="SVA28409.1"/>
    </source>
</evidence>
<dbReference type="InterPro" id="IPR002327">
    <property type="entry name" value="Cyt_c_1A/1B"/>
</dbReference>
<dbReference type="InterPro" id="IPR036909">
    <property type="entry name" value="Cyt_c-like_dom_sf"/>
</dbReference>
<dbReference type="EMBL" id="UINC01006580">
    <property type="protein sequence ID" value="SVA28409.1"/>
    <property type="molecule type" value="Genomic_DNA"/>
</dbReference>
<evidence type="ECO:0000256" key="5">
    <source>
        <dbReference type="ARBA" id="ARBA00023004"/>
    </source>
</evidence>
<evidence type="ECO:0000256" key="4">
    <source>
        <dbReference type="ARBA" id="ARBA00022982"/>
    </source>
</evidence>